<feature type="domain" description="UDENN FLCN/SMCR8-type" evidence="7">
    <location>
        <begin position="67"/>
        <end position="748"/>
    </location>
</feature>
<dbReference type="GO" id="GO:0005085">
    <property type="term" value="F:guanyl-nucleotide exchange factor activity"/>
    <property type="evidence" value="ECO:0007669"/>
    <property type="project" value="UniProtKB-KW"/>
</dbReference>
<evidence type="ECO:0000313" key="9">
    <source>
        <dbReference type="Proteomes" id="UP000094527"/>
    </source>
</evidence>
<dbReference type="GO" id="GO:0006914">
    <property type="term" value="P:autophagy"/>
    <property type="evidence" value="ECO:0007669"/>
    <property type="project" value="UniProtKB-KW"/>
</dbReference>
<dbReference type="InterPro" id="IPR037521">
    <property type="entry name" value="FLCN/SMCR8_DENN"/>
</dbReference>
<gene>
    <name evidence="8" type="ORF">Ocin01_03205</name>
</gene>
<evidence type="ECO:0000256" key="6">
    <source>
        <dbReference type="SAM" id="MobiDB-lite"/>
    </source>
</evidence>
<dbReference type="STRING" id="48709.A0A1D2NEF0"/>
<dbReference type="PANTHER" id="PTHR31334:SF1">
    <property type="entry name" value="GUANINE NUCLEOTIDE EXCHANGE PROTEIN SMCR8"/>
    <property type="match status" value="1"/>
</dbReference>
<dbReference type="PANTHER" id="PTHR31334">
    <property type="entry name" value="SMITH-MAGENIS SYNDROME REGION GENE 8 PROTEIN"/>
    <property type="match status" value="1"/>
</dbReference>
<comment type="subcellular location">
    <subcellularLocation>
        <location evidence="1">Cytoplasm</location>
    </subcellularLocation>
</comment>
<feature type="non-terminal residue" evidence="8">
    <location>
        <position position="756"/>
    </location>
</feature>
<dbReference type="GO" id="GO:0005096">
    <property type="term" value="F:GTPase activator activity"/>
    <property type="evidence" value="ECO:0007669"/>
    <property type="project" value="InterPro"/>
</dbReference>
<evidence type="ECO:0000256" key="3">
    <source>
        <dbReference type="ARBA" id="ARBA00022658"/>
    </source>
</evidence>
<dbReference type="Pfam" id="PF11704">
    <property type="entry name" value="Folliculin"/>
    <property type="match status" value="1"/>
</dbReference>
<keyword evidence="9" id="KW-1185">Reference proteome</keyword>
<dbReference type="GO" id="GO:0032045">
    <property type="term" value="C:guanyl-nucleotide exchange factor complex"/>
    <property type="evidence" value="ECO:0007669"/>
    <property type="project" value="TreeGrafter"/>
</dbReference>
<dbReference type="EMBL" id="LJIJ01000072">
    <property type="protein sequence ID" value="ODN03475.1"/>
    <property type="molecule type" value="Genomic_DNA"/>
</dbReference>
<dbReference type="OrthoDB" id="2289278at2759"/>
<keyword evidence="4" id="KW-0072">Autophagy</keyword>
<keyword evidence="2" id="KW-0963">Cytoplasm</keyword>
<proteinExistence type="inferred from homology"/>
<dbReference type="AlphaFoldDB" id="A0A1D2NEF0"/>
<evidence type="ECO:0000256" key="5">
    <source>
        <dbReference type="ARBA" id="ARBA00038137"/>
    </source>
</evidence>
<dbReference type="GO" id="GO:0005737">
    <property type="term" value="C:cytoplasm"/>
    <property type="evidence" value="ECO:0007669"/>
    <property type="project" value="UniProtKB-SubCell"/>
</dbReference>
<evidence type="ECO:0000256" key="4">
    <source>
        <dbReference type="ARBA" id="ARBA00023006"/>
    </source>
</evidence>
<protein>
    <recommendedName>
        <fullName evidence="7">UDENN FLCN/SMCR8-type domain-containing protein</fullName>
    </recommendedName>
</protein>
<keyword evidence="3" id="KW-0344">Guanine-nucleotide releasing factor</keyword>
<comment type="similarity">
    <text evidence="5">Belongs to the SMCR8 family.</text>
</comment>
<evidence type="ECO:0000256" key="2">
    <source>
        <dbReference type="ARBA" id="ARBA00022490"/>
    </source>
</evidence>
<organism evidence="8 9">
    <name type="scientific">Orchesella cincta</name>
    <name type="common">Springtail</name>
    <name type="synonym">Podura cincta</name>
    <dbReference type="NCBI Taxonomy" id="48709"/>
    <lineage>
        <taxon>Eukaryota</taxon>
        <taxon>Metazoa</taxon>
        <taxon>Ecdysozoa</taxon>
        <taxon>Arthropoda</taxon>
        <taxon>Hexapoda</taxon>
        <taxon>Collembola</taxon>
        <taxon>Entomobryomorpha</taxon>
        <taxon>Entomobryoidea</taxon>
        <taxon>Orchesellidae</taxon>
        <taxon>Orchesellinae</taxon>
        <taxon>Orchesella</taxon>
    </lineage>
</organism>
<evidence type="ECO:0000259" key="7">
    <source>
        <dbReference type="PROSITE" id="PS51834"/>
    </source>
</evidence>
<name>A0A1D2NEF0_ORCCI</name>
<accession>A0A1D2NEF0</accession>
<dbReference type="Proteomes" id="UP000094527">
    <property type="component" value="Unassembled WGS sequence"/>
</dbReference>
<feature type="region of interest" description="Disordered" evidence="6">
    <location>
        <begin position="380"/>
        <end position="412"/>
    </location>
</feature>
<sequence>MTVTAGPQQLEGTAVTRSGANMSLTYSDFLYARNDYTDDFDDGSREVRRSLPSDFKPIQETKVPLMQNAEGEDHDFIVIAEFSELEGPIPLCTIPNDAADKTDIKMNDFVVHLMSTDYQVNTVGQFRICQDTQVMRKNVFPDVHVFMQYFTLYDIKARGFVRPFCLGYVTKDHTKLDKYVNFLIAEFAKVTAVLEESNRKWFSQELKLYLEKLQNAKESYIQEYNVEPGNEKSQFEEFVDADNVSLDQIAHQYSEIHNILTIVQQSFVDSSSSSSDVILFAERHSDSTLINFLKRNGIISKSSPTASSESLNIPLVHPLRPKGEPLRPLTVLGQHGSVYLVAKLMQIYSNCKVDVLFTEMTEATLYFARHFENLRLQTAADPAPASPGKSSGISSSDDASFSDDSRHSCGELSPSIQDTALLRNMQTKELYQLVEKLHVYVPVISDNKSGSYHTVSEEESDANFPTQEQQCGASVLESTIDTGIDMPATSHKSEVDPWDNLKMSSLHSFSSDEELSLGSLPFTHGTSEETILKESWWIHASKKLVRGIPGYGLANFFRRYHEAAHHVLYSILLGRPIIICGEEKLSRKIGRIITALIPLVPAISKSSWKLLRWHRGILVQAHIESYRIIGLCIPEKLEVHDLIPPRLVTLVTILSADKKCILGGPAYSGDLLQNFEKNYQKHFYSSDVSLLSYIGGIYSDIESKVYTYKSLIHKYKSKSSNNVHVLFKELNLRASDIEIIKYLGNLISDPSDCVNI</sequence>
<dbReference type="InterPro" id="IPR037520">
    <property type="entry name" value="Folliculin/SMCR8_longin"/>
</dbReference>
<dbReference type="PROSITE" id="PS51834">
    <property type="entry name" value="DENN_FLCN_SMCR8"/>
    <property type="match status" value="1"/>
</dbReference>
<reference evidence="8 9" key="1">
    <citation type="journal article" date="2016" name="Genome Biol. Evol.">
        <title>Gene Family Evolution Reflects Adaptation to Soil Environmental Stressors in the Genome of the Collembolan Orchesella cincta.</title>
        <authorList>
            <person name="Faddeeva-Vakhrusheva A."/>
            <person name="Derks M.F."/>
            <person name="Anvar S.Y."/>
            <person name="Agamennone V."/>
            <person name="Suring W."/>
            <person name="Smit S."/>
            <person name="van Straalen N.M."/>
            <person name="Roelofs D."/>
        </authorList>
    </citation>
    <scope>NUCLEOTIDE SEQUENCE [LARGE SCALE GENOMIC DNA]</scope>
    <source>
        <tissue evidence="8">Mixed pool</tissue>
    </source>
</reference>
<feature type="compositionally biased region" description="Low complexity" evidence="6">
    <location>
        <begin position="380"/>
        <end position="399"/>
    </location>
</feature>
<comment type="caution">
    <text evidence="8">The sequence shown here is derived from an EMBL/GenBank/DDBJ whole genome shotgun (WGS) entry which is preliminary data.</text>
</comment>
<evidence type="ECO:0000256" key="1">
    <source>
        <dbReference type="ARBA" id="ARBA00004496"/>
    </source>
</evidence>
<evidence type="ECO:0000313" key="8">
    <source>
        <dbReference type="EMBL" id="ODN03475.1"/>
    </source>
</evidence>
<dbReference type="OMA" id="MSTDYQV"/>